<evidence type="ECO:0000256" key="1">
    <source>
        <dbReference type="SAM" id="MobiDB-lite"/>
    </source>
</evidence>
<accession>A0ABU0EDC5</accession>
<dbReference type="InterPro" id="IPR018476">
    <property type="entry name" value="GlyceroP-diester-Pdiesterase_M"/>
</dbReference>
<feature type="transmembrane region" description="Helical" evidence="2">
    <location>
        <begin position="334"/>
        <end position="360"/>
    </location>
</feature>
<feature type="transmembrane region" description="Helical" evidence="2">
    <location>
        <begin position="293"/>
        <end position="322"/>
    </location>
</feature>
<feature type="region of interest" description="Disordered" evidence="1">
    <location>
        <begin position="1"/>
        <end position="72"/>
    </location>
</feature>
<organism evidence="4 5">
    <name type="scientific">Cellulomonas humilata</name>
    <dbReference type="NCBI Taxonomy" id="144055"/>
    <lineage>
        <taxon>Bacteria</taxon>
        <taxon>Bacillati</taxon>
        <taxon>Actinomycetota</taxon>
        <taxon>Actinomycetes</taxon>
        <taxon>Micrococcales</taxon>
        <taxon>Cellulomonadaceae</taxon>
        <taxon>Cellulomonas</taxon>
    </lineage>
</organism>
<feature type="domain" description="Glycerophosphoryl diester phosphodiesterase membrane" evidence="3">
    <location>
        <begin position="245"/>
        <end position="364"/>
    </location>
</feature>
<evidence type="ECO:0000313" key="4">
    <source>
        <dbReference type="EMBL" id="MDQ0373278.1"/>
    </source>
</evidence>
<evidence type="ECO:0000259" key="3">
    <source>
        <dbReference type="Pfam" id="PF10110"/>
    </source>
</evidence>
<reference evidence="4 5" key="1">
    <citation type="submission" date="2023-07" db="EMBL/GenBank/DDBJ databases">
        <title>Sorghum-associated microbial communities from plants grown in Nebraska, USA.</title>
        <authorList>
            <person name="Schachtman D."/>
        </authorList>
    </citation>
    <scope>NUCLEOTIDE SEQUENCE [LARGE SCALE GENOMIC DNA]</scope>
    <source>
        <strain evidence="4 5">BE332</strain>
    </source>
</reference>
<protein>
    <recommendedName>
        <fullName evidence="3">Glycerophosphoryl diester phosphodiesterase membrane domain-containing protein</fullName>
    </recommendedName>
</protein>
<proteinExistence type="predicted"/>
<keyword evidence="2" id="KW-0812">Transmembrane</keyword>
<keyword evidence="2" id="KW-0472">Membrane</keyword>
<dbReference type="Proteomes" id="UP001239626">
    <property type="component" value="Unassembled WGS sequence"/>
</dbReference>
<evidence type="ECO:0000313" key="5">
    <source>
        <dbReference type="Proteomes" id="UP001239626"/>
    </source>
</evidence>
<feature type="transmembrane region" description="Helical" evidence="2">
    <location>
        <begin position="157"/>
        <end position="181"/>
    </location>
</feature>
<dbReference type="RefSeq" id="WP_307491250.1">
    <property type="nucleotide sequence ID" value="NZ_JAUSVB010000002.1"/>
</dbReference>
<evidence type="ECO:0000256" key="2">
    <source>
        <dbReference type="SAM" id="Phobius"/>
    </source>
</evidence>
<sequence length="381" mass="40018">MTSPHDDAPRPPSWAAPAGPAAPPPETVPQPGPPAAPPPPPPPSGWGQQPPGGYGSWGPTAPPPPGLSWRPQALQPGIIPLRPLGMGEIYDGAFRAVRANPRVMFGLAALVVTLAVILQSVIQWYVKGILAPQLTELSVDLDPSGQMGFAEQVGSSIGLLIAAPVTSIATTILTGLLIVSVSRSVLGQVATVGEVLRSWRVWLVVGFTFLSGIAILAVISVLVAGVTLLAVNDQVALAVLVGLGGSLAFVVAAVWFTTRTLLVPPALMLEGKKFWPTITRAWRLTRRTFWRLFGIYLLTTILAGIIAQIIVFPATLIAQLVLRDPTATSFGSVVVIGIATIIASTLSTTFVSSVVALLYIDVRMRREGLDVELARAAETTA</sequence>
<dbReference type="EMBL" id="JAUSVB010000002">
    <property type="protein sequence ID" value="MDQ0373278.1"/>
    <property type="molecule type" value="Genomic_DNA"/>
</dbReference>
<comment type="caution">
    <text evidence="4">The sequence shown here is derived from an EMBL/GenBank/DDBJ whole genome shotgun (WGS) entry which is preliminary data.</text>
</comment>
<feature type="transmembrane region" description="Helical" evidence="2">
    <location>
        <begin position="103"/>
        <end position="126"/>
    </location>
</feature>
<name>A0ABU0EDC5_9CELL</name>
<feature type="transmembrane region" description="Helical" evidence="2">
    <location>
        <begin position="201"/>
        <end position="229"/>
    </location>
</feature>
<feature type="compositionally biased region" description="Pro residues" evidence="1">
    <location>
        <begin position="10"/>
        <end position="44"/>
    </location>
</feature>
<gene>
    <name evidence="4" type="ORF">J2X26_001589</name>
</gene>
<feature type="transmembrane region" description="Helical" evidence="2">
    <location>
        <begin position="235"/>
        <end position="258"/>
    </location>
</feature>
<keyword evidence="5" id="KW-1185">Reference proteome</keyword>
<keyword evidence="2" id="KW-1133">Transmembrane helix</keyword>
<dbReference type="Pfam" id="PF10110">
    <property type="entry name" value="GPDPase_memb"/>
    <property type="match status" value="1"/>
</dbReference>